<feature type="compositionally biased region" description="Low complexity" evidence="2">
    <location>
        <begin position="158"/>
        <end position="167"/>
    </location>
</feature>
<dbReference type="AlphaFoldDB" id="A0A182FCK6"/>
<keyword evidence="4" id="KW-1185">Reference proteome</keyword>
<proteinExistence type="predicted"/>
<dbReference type="PANTHER" id="PTHR45638">
    <property type="entry name" value="CYCLIC NUCLEOTIDE-GATED CATION CHANNEL SUBUNIT A"/>
    <property type="match status" value="1"/>
</dbReference>
<feature type="region of interest" description="Disordered" evidence="2">
    <location>
        <begin position="125"/>
        <end position="190"/>
    </location>
</feature>
<dbReference type="PANTHER" id="PTHR45638:SF4">
    <property type="entry name" value="CYCLIC NUCLEOTIDE-BINDING DOMAIN-CONTAINING PROTEIN"/>
    <property type="match status" value="1"/>
</dbReference>
<evidence type="ECO:0000313" key="4">
    <source>
        <dbReference type="Proteomes" id="UP000069272"/>
    </source>
</evidence>
<evidence type="ECO:0000313" key="3">
    <source>
        <dbReference type="EnsemblMetazoa" id="AALB004241-PA"/>
    </source>
</evidence>
<dbReference type="Gene3D" id="2.60.120.10">
    <property type="entry name" value="Jelly Rolls"/>
    <property type="match status" value="1"/>
</dbReference>
<reference evidence="3" key="2">
    <citation type="submission" date="2022-08" db="UniProtKB">
        <authorList>
            <consortium name="EnsemblMetazoa"/>
        </authorList>
    </citation>
    <scope>IDENTIFICATION</scope>
    <source>
        <strain evidence="3">STECLA/ALBI9_A</strain>
    </source>
</reference>
<dbReference type="GO" id="GO:0044877">
    <property type="term" value="F:protein-containing complex binding"/>
    <property type="evidence" value="ECO:0007669"/>
    <property type="project" value="TreeGrafter"/>
</dbReference>
<dbReference type="EnsemblMetazoa" id="AALB004241-RA">
    <property type="protein sequence ID" value="AALB004241-PA"/>
    <property type="gene ID" value="AALB004241"/>
</dbReference>
<dbReference type="InterPro" id="IPR014710">
    <property type="entry name" value="RmlC-like_jellyroll"/>
</dbReference>
<sequence length="308" mass="33876">IPRSRDIIRTISALETHETGPNVYSATEKSAYPGNRRTASVRSVGYSDLFVLSKKDMWDVLKEYPAARVRLEAIAVKRLEKYKKAPLEKVAMGRCQSTPGLVETKGRTTIEDMWISPTTAITSAGSMMAPSSYPPPASSPRSHRGEVSSSSIRHQPQSPGSISPSVHSSEERPRSRTASHLARPQSQPCRTGSTMCVNPLFLYSFWLSSSLSLAGLPCGSLTHIESSGATPLLGSHEALEGEIKRLRERLHTVESENFSLNAKLAQQQWEVEHRLAEIEMQICGASSASSVSQENETEDLERNRESII</sequence>
<name>A0A182FCK6_ANOAL</name>
<organism evidence="3 4">
    <name type="scientific">Anopheles albimanus</name>
    <name type="common">New world malaria mosquito</name>
    <dbReference type="NCBI Taxonomy" id="7167"/>
    <lineage>
        <taxon>Eukaryota</taxon>
        <taxon>Metazoa</taxon>
        <taxon>Ecdysozoa</taxon>
        <taxon>Arthropoda</taxon>
        <taxon>Hexapoda</taxon>
        <taxon>Insecta</taxon>
        <taxon>Pterygota</taxon>
        <taxon>Neoptera</taxon>
        <taxon>Endopterygota</taxon>
        <taxon>Diptera</taxon>
        <taxon>Nematocera</taxon>
        <taxon>Culicoidea</taxon>
        <taxon>Culicidae</taxon>
        <taxon>Anophelinae</taxon>
        <taxon>Anopheles</taxon>
    </lineage>
</organism>
<dbReference type="SUPFAM" id="SSF51206">
    <property type="entry name" value="cAMP-binding domain-like"/>
    <property type="match status" value="1"/>
</dbReference>
<feature type="coiled-coil region" evidence="1">
    <location>
        <begin position="236"/>
        <end position="263"/>
    </location>
</feature>
<dbReference type="InterPro" id="IPR050866">
    <property type="entry name" value="CNG_cation_channel"/>
</dbReference>
<keyword evidence="1" id="KW-0175">Coiled coil</keyword>
<evidence type="ECO:0000256" key="2">
    <source>
        <dbReference type="SAM" id="MobiDB-lite"/>
    </source>
</evidence>
<dbReference type="InterPro" id="IPR018490">
    <property type="entry name" value="cNMP-bd_dom_sf"/>
</dbReference>
<evidence type="ECO:0000256" key="1">
    <source>
        <dbReference type="SAM" id="Coils"/>
    </source>
</evidence>
<protein>
    <submittedName>
        <fullName evidence="3">Uncharacterized protein</fullName>
    </submittedName>
</protein>
<dbReference type="Proteomes" id="UP000069272">
    <property type="component" value="Chromosome 3L"/>
</dbReference>
<dbReference type="GO" id="GO:0005222">
    <property type="term" value="F:intracellularly cAMP-activated cation channel activity"/>
    <property type="evidence" value="ECO:0007669"/>
    <property type="project" value="TreeGrafter"/>
</dbReference>
<dbReference type="GO" id="GO:0005886">
    <property type="term" value="C:plasma membrane"/>
    <property type="evidence" value="ECO:0007669"/>
    <property type="project" value="TreeGrafter"/>
</dbReference>
<reference evidence="3 4" key="1">
    <citation type="journal article" date="2017" name="G3 (Bethesda)">
        <title>The Physical Genome Mapping of Anopheles albimanus Corrected Scaffold Misassemblies and Identified Interarm Rearrangements in Genus Anopheles.</title>
        <authorList>
            <person name="Artemov G.N."/>
            <person name="Peery A.N."/>
            <person name="Jiang X."/>
            <person name="Tu Z."/>
            <person name="Stegniy V.N."/>
            <person name="Sharakhova M.V."/>
            <person name="Sharakhov I.V."/>
        </authorList>
    </citation>
    <scope>NUCLEOTIDE SEQUENCE [LARGE SCALE GENOMIC DNA]</scope>
    <source>
        <strain evidence="3 4">ALBI9_A</strain>
    </source>
</reference>
<dbReference type="STRING" id="7167.A0A182FCK6"/>
<feature type="region of interest" description="Disordered" evidence="2">
    <location>
        <begin position="287"/>
        <end position="308"/>
    </location>
</feature>
<dbReference type="VEuPathDB" id="VectorBase:AALB20_037999"/>
<accession>A0A182FCK6</accession>
<dbReference type="GO" id="GO:0005223">
    <property type="term" value="F:intracellularly cGMP-activated cation channel activity"/>
    <property type="evidence" value="ECO:0007669"/>
    <property type="project" value="TreeGrafter"/>
</dbReference>
<feature type="compositionally biased region" description="Polar residues" evidence="2">
    <location>
        <begin position="147"/>
        <end position="157"/>
    </location>
</feature>
<dbReference type="VEuPathDB" id="VectorBase:AALB004241"/>
<dbReference type="GO" id="GO:0017071">
    <property type="term" value="C:intracellular cyclic nucleotide activated cation channel complex"/>
    <property type="evidence" value="ECO:0007669"/>
    <property type="project" value="TreeGrafter"/>
</dbReference>
<dbReference type="GO" id="GO:0030553">
    <property type="term" value="F:cGMP binding"/>
    <property type="evidence" value="ECO:0007669"/>
    <property type="project" value="TreeGrafter"/>
</dbReference>